<evidence type="ECO:0000313" key="2">
    <source>
        <dbReference type="Proteomes" id="UP001177021"/>
    </source>
</evidence>
<evidence type="ECO:0000313" key="1">
    <source>
        <dbReference type="EMBL" id="CAJ2633969.1"/>
    </source>
</evidence>
<organism evidence="1 2">
    <name type="scientific">Trifolium pratense</name>
    <name type="common">Red clover</name>
    <dbReference type="NCBI Taxonomy" id="57577"/>
    <lineage>
        <taxon>Eukaryota</taxon>
        <taxon>Viridiplantae</taxon>
        <taxon>Streptophyta</taxon>
        <taxon>Embryophyta</taxon>
        <taxon>Tracheophyta</taxon>
        <taxon>Spermatophyta</taxon>
        <taxon>Magnoliopsida</taxon>
        <taxon>eudicotyledons</taxon>
        <taxon>Gunneridae</taxon>
        <taxon>Pentapetalae</taxon>
        <taxon>rosids</taxon>
        <taxon>fabids</taxon>
        <taxon>Fabales</taxon>
        <taxon>Fabaceae</taxon>
        <taxon>Papilionoideae</taxon>
        <taxon>50 kb inversion clade</taxon>
        <taxon>NPAAA clade</taxon>
        <taxon>Hologalegina</taxon>
        <taxon>IRL clade</taxon>
        <taxon>Trifolieae</taxon>
        <taxon>Trifolium</taxon>
    </lineage>
</organism>
<dbReference type="Proteomes" id="UP001177021">
    <property type="component" value="Unassembled WGS sequence"/>
</dbReference>
<reference evidence="1" key="1">
    <citation type="submission" date="2023-10" db="EMBL/GenBank/DDBJ databases">
        <authorList>
            <person name="Rodriguez Cubillos JULIANA M."/>
            <person name="De Vega J."/>
        </authorList>
    </citation>
    <scope>NUCLEOTIDE SEQUENCE</scope>
</reference>
<dbReference type="EMBL" id="CASHSV030000002">
    <property type="protein sequence ID" value="CAJ2633969.1"/>
    <property type="molecule type" value="Genomic_DNA"/>
</dbReference>
<proteinExistence type="predicted"/>
<keyword evidence="2" id="KW-1185">Reference proteome</keyword>
<comment type="caution">
    <text evidence="1">The sequence shown here is derived from an EMBL/GenBank/DDBJ whole genome shotgun (WGS) entry which is preliminary data.</text>
</comment>
<name>A0ACB0IPW8_TRIPR</name>
<gene>
    <name evidence="1" type="ORF">MILVUS5_LOCUS4982</name>
</gene>
<sequence length="379" mass="43463">MASNYIHDDVAFSILSKLPIKSLKRFRCVHKSWSLLFEDSRFMTKYRNNFLSNTPSYDGDTSLLMNIRCYELYSLSGDRFENKVKLNWPNPFSEGNSRFNICCFGSANGILCLSYNNYGGRRIVLWNPTTEKFKVIPPKFGVSVTLYGFGYDNVADDYKVIRQVKLPTIFHRLNKDILFDKDSFFLHCWEIYSLRSNLWKKLDFNMPNCNTDIVSSLNGHLQVYMNGMCHRVCEYYKGREPFVGNLVSFDLNKETVSVTSIPSHVTLDWTQLTALNGSIALVSSTKKATLFHISILGEIGVKESWIKLFIVEQPCVGFPIGVGMKGEIFIQNIDDEIVWFDLTTKMIKELGLKGKRMEFLSGYPIANVTIIIKNLACTF</sequence>
<accession>A0ACB0IPW8</accession>
<protein>
    <submittedName>
        <fullName evidence="1">Uncharacterized protein</fullName>
    </submittedName>
</protein>